<dbReference type="Gene3D" id="3.40.630.30">
    <property type="match status" value="1"/>
</dbReference>
<dbReference type="InterPro" id="IPR052523">
    <property type="entry name" value="Trichothecene_AcTrans"/>
</dbReference>
<dbReference type="EMBL" id="JBHTMP010000084">
    <property type="protein sequence ID" value="MFD1325566.1"/>
    <property type="molecule type" value="Genomic_DNA"/>
</dbReference>
<protein>
    <submittedName>
        <fullName evidence="2">N-acetyltransferase</fullName>
    </submittedName>
</protein>
<dbReference type="PANTHER" id="PTHR42791:SF1">
    <property type="entry name" value="N-ACETYLTRANSFERASE DOMAIN-CONTAINING PROTEIN"/>
    <property type="match status" value="1"/>
</dbReference>
<dbReference type="InterPro" id="IPR000182">
    <property type="entry name" value="GNAT_dom"/>
</dbReference>
<dbReference type="PANTHER" id="PTHR42791">
    <property type="entry name" value="GNAT FAMILY ACETYLTRANSFERASE"/>
    <property type="match status" value="1"/>
</dbReference>
<evidence type="ECO:0000259" key="1">
    <source>
        <dbReference type="PROSITE" id="PS51186"/>
    </source>
</evidence>
<comment type="caution">
    <text evidence="2">The sequence shown here is derived from an EMBL/GenBank/DDBJ whole genome shotgun (WGS) entry which is preliminary data.</text>
</comment>
<keyword evidence="3" id="KW-1185">Reference proteome</keyword>
<accession>A0ABW3YPP5</accession>
<name>A0ABW3YPP5_9ACTN</name>
<feature type="domain" description="N-acetyltransferase" evidence="1">
    <location>
        <begin position="8"/>
        <end position="200"/>
    </location>
</feature>
<evidence type="ECO:0000313" key="3">
    <source>
        <dbReference type="Proteomes" id="UP001597260"/>
    </source>
</evidence>
<proteinExistence type="predicted"/>
<sequence>MSASTALVEFRTATMDDAERIAGLLTDAFLDGPLAVWLVGWERERRAVLHGYLALQVERAVQFGTVYVTADLSAVACWLPHAAGRACPPPSYPVRLMGVCDGWADRFFTLEDSFAAHHLPVPHQHLTHLAVAPDQDLQTVGGKLLDHCHTSFDETGVVTYVEAVNPENRKLYEAHGYQASDPIQLPELGPHWWPMTRTPNPNPGDGQS</sequence>
<dbReference type="PROSITE" id="PS51186">
    <property type="entry name" value="GNAT"/>
    <property type="match status" value="1"/>
</dbReference>
<dbReference type="RefSeq" id="WP_377578133.1">
    <property type="nucleotide sequence ID" value="NZ_JBHTMP010000084.1"/>
</dbReference>
<reference evidence="3" key="1">
    <citation type="journal article" date="2019" name="Int. J. Syst. Evol. Microbiol.">
        <title>The Global Catalogue of Microorganisms (GCM) 10K type strain sequencing project: providing services to taxonomists for standard genome sequencing and annotation.</title>
        <authorList>
            <consortium name="The Broad Institute Genomics Platform"/>
            <consortium name="The Broad Institute Genome Sequencing Center for Infectious Disease"/>
            <person name="Wu L."/>
            <person name="Ma J."/>
        </authorList>
    </citation>
    <scope>NUCLEOTIDE SEQUENCE [LARGE SCALE GENOMIC DNA]</scope>
    <source>
        <strain evidence="3">JCM 31037</strain>
    </source>
</reference>
<evidence type="ECO:0000313" key="2">
    <source>
        <dbReference type="EMBL" id="MFD1325566.1"/>
    </source>
</evidence>
<organism evidence="2 3">
    <name type="scientific">Micromonospora sonneratiae</name>
    <dbReference type="NCBI Taxonomy" id="1184706"/>
    <lineage>
        <taxon>Bacteria</taxon>
        <taxon>Bacillati</taxon>
        <taxon>Actinomycetota</taxon>
        <taxon>Actinomycetes</taxon>
        <taxon>Micromonosporales</taxon>
        <taxon>Micromonosporaceae</taxon>
        <taxon>Micromonospora</taxon>
    </lineage>
</organism>
<dbReference type="SUPFAM" id="SSF55729">
    <property type="entry name" value="Acyl-CoA N-acyltransferases (Nat)"/>
    <property type="match status" value="1"/>
</dbReference>
<dbReference type="InterPro" id="IPR016181">
    <property type="entry name" value="Acyl_CoA_acyltransferase"/>
</dbReference>
<gene>
    <name evidence="2" type="ORF">ACFQ4H_31245</name>
</gene>
<dbReference type="Proteomes" id="UP001597260">
    <property type="component" value="Unassembled WGS sequence"/>
</dbReference>